<dbReference type="Pfam" id="PF00501">
    <property type="entry name" value="AMP-binding"/>
    <property type="match status" value="2"/>
</dbReference>
<evidence type="ECO:0000256" key="7">
    <source>
        <dbReference type="ARBA" id="ARBA00023194"/>
    </source>
</evidence>
<dbReference type="FunFam" id="3.40.50.980:FF:000001">
    <property type="entry name" value="Non-ribosomal peptide synthetase"/>
    <property type="match status" value="1"/>
</dbReference>
<dbReference type="InterPro" id="IPR009081">
    <property type="entry name" value="PP-bd_ACP"/>
</dbReference>
<dbReference type="SUPFAM" id="SSF52777">
    <property type="entry name" value="CoA-dependent acyltransferases"/>
    <property type="match status" value="4"/>
</dbReference>
<dbReference type="PANTHER" id="PTHR45527:SF10">
    <property type="entry name" value="PYOCHELIN SYNTHASE PCHF"/>
    <property type="match status" value="1"/>
</dbReference>
<dbReference type="PANTHER" id="PTHR45527">
    <property type="entry name" value="NONRIBOSOMAL PEPTIDE SYNTHETASE"/>
    <property type="match status" value="1"/>
</dbReference>
<dbReference type="Gene3D" id="3.30.300.30">
    <property type="match status" value="2"/>
</dbReference>
<dbReference type="CDD" id="cd02440">
    <property type="entry name" value="AdoMet_MTases"/>
    <property type="match status" value="1"/>
</dbReference>
<organism evidence="9 10">
    <name type="scientific">Sellimonas intestinalis</name>
    <dbReference type="NCBI Taxonomy" id="1653434"/>
    <lineage>
        <taxon>Bacteria</taxon>
        <taxon>Bacillati</taxon>
        <taxon>Bacillota</taxon>
        <taxon>Clostridia</taxon>
        <taxon>Lachnospirales</taxon>
        <taxon>Lachnospiraceae</taxon>
        <taxon>Sellimonas</taxon>
    </lineage>
</organism>
<reference evidence="9 10" key="1">
    <citation type="submission" date="2018-08" db="EMBL/GenBank/DDBJ databases">
        <title>A genome reference for cultivated species of the human gut microbiota.</title>
        <authorList>
            <person name="Zou Y."/>
            <person name="Xue W."/>
            <person name="Luo G."/>
        </authorList>
    </citation>
    <scope>NUCLEOTIDE SEQUENCE [LARGE SCALE GENOMIC DNA]</scope>
    <source>
        <strain evidence="9 10">AF37-2AT</strain>
    </source>
</reference>
<dbReference type="Gene3D" id="3.40.50.12780">
    <property type="entry name" value="N-terminal domain of ligase-like"/>
    <property type="match status" value="2"/>
</dbReference>
<dbReference type="InterPro" id="IPR023213">
    <property type="entry name" value="CAT-like_dom_sf"/>
</dbReference>
<evidence type="ECO:0000256" key="1">
    <source>
        <dbReference type="ARBA" id="ARBA00001957"/>
    </source>
</evidence>
<feature type="domain" description="Carrier" evidence="8">
    <location>
        <begin position="1411"/>
        <end position="1486"/>
    </location>
</feature>
<dbReference type="Gene3D" id="3.40.50.150">
    <property type="entry name" value="Vaccinia Virus protein VP39"/>
    <property type="match status" value="1"/>
</dbReference>
<keyword evidence="6" id="KW-0436">Ligase</keyword>
<keyword evidence="7" id="KW-0045">Antibiotic biosynthesis</keyword>
<dbReference type="FunFam" id="3.30.559.10:FF:000023">
    <property type="entry name" value="Non-ribosomal peptide synthetase"/>
    <property type="match status" value="2"/>
</dbReference>
<dbReference type="FunFam" id="3.30.559.30:FF:000006">
    <property type="entry name" value="Yersiniabactin polyketide/non-ribosomal peptide synthetase"/>
    <property type="match status" value="1"/>
</dbReference>
<name>A0A3E3K1F4_9FIRM</name>
<dbReference type="RefSeq" id="WP_117493527.1">
    <property type="nucleotide sequence ID" value="NZ_JAAISY010000005.1"/>
</dbReference>
<dbReference type="GO" id="GO:0008610">
    <property type="term" value="P:lipid biosynthetic process"/>
    <property type="evidence" value="ECO:0007669"/>
    <property type="project" value="UniProtKB-ARBA"/>
</dbReference>
<dbReference type="PROSITE" id="PS00012">
    <property type="entry name" value="PHOSPHOPANTETHEINE"/>
    <property type="match status" value="1"/>
</dbReference>
<dbReference type="Pfam" id="PF00550">
    <property type="entry name" value="PP-binding"/>
    <property type="match status" value="3"/>
</dbReference>
<dbReference type="SUPFAM" id="SSF56801">
    <property type="entry name" value="Acetyl-CoA synthetase-like"/>
    <property type="match status" value="2"/>
</dbReference>
<evidence type="ECO:0000256" key="5">
    <source>
        <dbReference type="ARBA" id="ARBA00022553"/>
    </source>
</evidence>
<comment type="pathway">
    <text evidence="2">Siderophore biosynthesis.</text>
</comment>
<dbReference type="InterPro" id="IPR006162">
    <property type="entry name" value="Ppantetheine_attach_site"/>
</dbReference>
<dbReference type="InterPro" id="IPR057737">
    <property type="entry name" value="Condensation_MtbB-like"/>
</dbReference>
<comment type="cofactor">
    <cofactor evidence="1">
        <name>pantetheine 4'-phosphate</name>
        <dbReference type="ChEBI" id="CHEBI:47942"/>
    </cofactor>
</comment>
<evidence type="ECO:0000256" key="3">
    <source>
        <dbReference type="ARBA" id="ARBA00006432"/>
    </source>
</evidence>
<dbReference type="Gene3D" id="3.30.559.30">
    <property type="entry name" value="Nonribosomal peptide synthetase, condensation domain"/>
    <property type="match status" value="2"/>
</dbReference>
<dbReference type="Pfam" id="PF13193">
    <property type="entry name" value="AMP-binding_C"/>
    <property type="match status" value="1"/>
</dbReference>
<dbReference type="PROSITE" id="PS50075">
    <property type="entry name" value="CARRIER"/>
    <property type="match status" value="3"/>
</dbReference>
<dbReference type="InterPro" id="IPR000873">
    <property type="entry name" value="AMP-dep_synth/lig_dom"/>
</dbReference>
<dbReference type="InterPro" id="IPR045851">
    <property type="entry name" value="AMP-bd_C_sf"/>
</dbReference>
<dbReference type="InterPro" id="IPR025110">
    <property type="entry name" value="AMP-bd_C"/>
</dbReference>
<evidence type="ECO:0000259" key="8">
    <source>
        <dbReference type="PROSITE" id="PS50075"/>
    </source>
</evidence>
<comment type="caution">
    <text evidence="9">The sequence shown here is derived from an EMBL/GenBank/DDBJ whole genome shotgun (WGS) entry which is preliminary data.</text>
</comment>
<dbReference type="Gene3D" id="3.30.559.10">
    <property type="entry name" value="Chloramphenicol acetyltransferase-like domain"/>
    <property type="match status" value="2"/>
</dbReference>
<dbReference type="InterPro" id="IPR042099">
    <property type="entry name" value="ANL_N_sf"/>
</dbReference>
<dbReference type="EMBL" id="QVLX01000004">
    <property type="protein sequence ID" value="RGE86974.1"/>
    <property type="molecule type" value="Genomic_DNA"/>
</dbReference>
<gene>
    <name evidence="9" type="ORF">DW016_08490</name>
</gene>
<evidence type="ECO:0000256" key="6">
    <source>
        <dbReference type="ARBA" id="ARBA00022598"/>
    </source>
</evidence>
<keyword evidence="4" id="KW-0596">Phosphopantetheine</keyword>
<feature type="domain" description="Carrier" evidence="8">
    <location>
        <begin position="1"/>
        <end position="72"/>
    </location>
</feature>
<keyword evidence="5" id="KW-0597">Phosphoprotein</keyword>
<evidence type="ECO:0000313" key="9">
    <source>
        <dbReference type="EMBL" id="RGE86974.1"/>
    </source>
</evidence>
<dbReference type="PROSITE" id="PS00455">
    <property type="entry name" value="AMP_BINDING"/>
    <property type="match status" value="2"/>
</dbReference>
<dbReference type="CDD" id="cd12114">
    <property type="entry name" value="A_NRPS_TlmIV_like"/>
    <property type="match status" value="1"/>
</dbReference>
<dbReference type="NCBIfam" id="NF003417">
    <property type="entry name" value="PRK04813.1"/>
    <property type="match status" value="3"/>
</dbReference>
<dbReference type="GO" id="GO:0031177">
    <property type="term" value="F:phosphopantetheine binding"/>
    <property type="evidence" value="ECO:0007669"/>
    <property type="project" value="TreeGrafter"/>
</dbReference>
<dbReference type="CDD" id="cd19535">
    <property type="entry name" value="Cyc_NRPS"/>
    <property type="match status" value="2"/>
</dbReference>
<sequence length="2557" mass="294021">MEYIQLKEQVKQELPVNVEIEEEDNLLEFGLDSLKIMRLVNTWRKQGIRIPYGHLMEQPTLKHWWQLIQKRMKKKRSDNILYNNKNNVEINNVAFPLTDVQYAYKIGREKGQELGDIGCHAYLEFSGENVDSNKLEQAWNLLQYHHPMLRARFLDSGLQEIMEKPYCENIEVIDLSENPKFQEILEQKRLELSHRKLKVEEGQVAALTCCILPERKTRILFELDLLVADVQSMQIILRDLATAYIGRELPEESKNWNFGVYLENQYKDEAEERKLAKEYWNKRVQDMPLGPELPLAKKPSNLTEMKFNRRIVRLQKEEWEVLQRKAAENQITPAILLLSAYAYVLERWSSNKKFVINIPFFNRKTEYPGIEEVVADFTTLLLLEIDLEKKKTFKEVVEMIKKQLYQDMKYTSYSGVQVQRDIAQLSGERQTIAPVVFACNLGTPLVNNEFKDNLGKFSYMISQTPGIWLDFQTYEDEEGIMLSWDSVDELFYNGMMDDMMGSFGDLLHRLRTENWDAYYDVLPKKYQKFVEQQKNIKNILKPSCLHTKFFEMAKENPDKIAIVDTGINKKISYGELAEKAVSIASFLAKNNIQRQPIAISTARGWHQAVAALGILASNNIYVPVTINQPEERRKIIHEKTGIRYVITDLQNYNKIVWPQMATIWTVEGMMSENRTEILPEVLPESSAYIIMTSGTTGIPKGAEISHKGAWNTIEDVNKRAMIGSENVFLGVSALDFDLSVYDIFGTLGIGGTLIMISDENSRNAEYWLKMVEEYQVTIWNSVPILLNMLLICTEAQDKILPFKAVLVSGDWIGMDLPERISLCTDKCKFIAMGGATEASIWSNYLEVKLPIPENWKSIPYGRPLSHQSYRVVDEKGLDVPFWVPGELWIGGEGVGTYRGDGKLVKEKFVRDAGNIWYKTGDKGRFWDEGTIEFLGRKDFQVKIRGHRIELGEIEAALRTIVGIKNAVVEPINSVGGEQHLVAYLETVPEIKEPLFRKKETEEIVEEQCNRLKGLKIGMYDESMYYNLVEYAEERSLEIMLDTLQKIGILNSDTTITYDSIMQDSRVDTTQKSTVKLWIKDLLSSGFIKESNNGFAMNIDKKVVNCNSDLYSEKVNHYMDKVQRQLYDIIEGNKSAEEVFYAENQNLSPNDLLSTLPGKTETLRILTKLMRELIEKKEGKISILEVGTRDTETTEFLLESVKELGVEYTYIDSSAYFVNSMKTFKSRYPFFKAKVINIDSDNVDVRELDRCDCVISVNYLHKVKSVKDVLANIKRILKDTGCLVALEVTEPTVMQDMVVAVLEGENYRKDIISSASKWEAEFRNNGYKNIQIYPEHKSVFGRNIFALMCEEAGYELDEQFIRGKIANKLPEYMIPKTYHKVVNMALNKNGKVDRKKLNHLYIGASEEQSVILPTTATEKELCKIWEEIFCKKSIGITENYYSLGGDSLLATRMLTKIKARFLVKFSIADIMGRKTIREQAERIDELRKNDLVELEGNSYELKVDKVHEFEPFPLTDVQQAYWIGRSGTYDLGKVSTHCYFELEALDLNIQQLQQTWNDMIRYHGMMRAIVLQTGEQQILRDVPEYKFKILDLSNDLDENISANLEKIREEMSHQVIAADKWPLFDVRITILKNKNIRLHISFDNLIFDGWSMFHLLSEWTKRYRNEIQTFPELKISFRDYVLGIESLKKSETYERDRKYWLDRIPEFSLAPELPLAKKEGDITVQKFNRRSGYLSAEEWKSLKDSAQRYDFTPAALLLTAYGETLRRWSLNKEFTLNLTQFNRVPMHPQVNELVGDFTTLTLLEMKNDSKATFLERAKTIQNQLMRDLEHIQYSAVEFQRELKRAKGISNSSFMPIVFTSGLGISKWSNGEWIGTPVYNVSQTPQVWLDHQVVEINGGLNLFWDSVDELFFPGMLDEMFNAYMDLLKRLAKRKELFEEKSASLIQVKISEARKLANETLQKFPTQTLNDMFLKQADKEPYREAVVSAERRMTYREVKLEALYIARILKENDIKKGDIVAIIMEKGWEQIIAVYGILFAGATYLPIDIHNPKERIEKILNDSGAKKYLIQSKALNVYEWLDREECLVVSGEKDKDEFQPVQNTLEDIAYVIYTSGSTGMPKGVMITHKGAVNTIIDINSRCCIGEKDAILALSSLHFDLSVYDIFGILGSGGKVVIPEYSQIKDPEKWLKLMVEEEISVWNTVPAFMEMLVSYMYGKNIPGTEKLRIVLLSGDWIPVTLPKKIYTLFKDTKVFGLGGATEASIWSNIFNIPKEIPKSWVSIPYGKPLSNQKYYVLDNHMNDCPDWVPGNLYIAGDGVAKGYINSKELTDRSFITRESNKETIYYTGDVARYWADGNLEFIGRIDNQIKINGYRVELGEIECALLENDSITNACAMVVRNTIIAVITAKNNILQEDVLAVIKDKLPEYFMPKAIKVWESIPLTVNGKVDRKKIAGVLEKSELFEEKRDEPVVGAMEKAIAEVWKEVLGLKTLSRNDDFFEKGGDSLKAMAVVNELNNKQLSDTKISLVLLFSNSTPKMLAAALEKSKIQSENTDMEEGTI</sequence>
<keyword evidence="10" id="KW-1185">Reference proteome</keyword>
<dbReference type="GO" id="GO:0005737">
    <property type="term" value="C:cytoplasm"/>
    <property type="evidence" value="ECO:0007669"/>
    <property type="project" value="TreeGrafter"/>
</dbReference>
<dbReference type="FunFam" id="3.40.50.12780:FF:000012">
    <property type="entry name" value="Non-ribosomal peptide synthetase"/>
    <property type="match status" value="1"/>
</dbReference>
<feature type="domain" description="Carrier" evidence="8">
    <location>
        <begin position="2467"/>
        <end position="2544"/>
    </location>
</feature>
<evidence type="ECO:0000256" key="4">
    <source>
        <dbReference type="ARBA" id="ARBA00022450"/>
    </source>
</evidence>
<dbReference type="GO" id="GO:0043041">
    <property type="term" value="P:amino acid activation for nonribosomal peptide biosynthetic process"/>
    <property type="evidence" value="ECO:0007669"/>
    <property type="project" value="TreeGrafter"/>
</dbReference>
<dbReference type="InterPro" id="IPR001242">
    <property type="entry name" value="Condensation_dom"/>
</dbReference>
<dbReference type="InterPro" id="IPR020845">
    <property type="entry name" value="AMP-binding_CS"/>
</dbReference>
<dbReference type="Proteomes" id="UP000261080">
    <property type="component" value="Unassembled WGS sequence"/>
</dbReference>
<dbReference type="SUPFAM" id="SSF53335">
    <property type="entry name" value="S-adenosyl-L-methionine-dependent methyltransferases"/>
    <property type="match status" value="1"/>
</dbReference>
<dbReference type="GO" id="GO:0016874">
    <property type="term" value="F:ligase activity"/>
    <property type="evidence" value="ECO:0007669"/>
    <property type="project" value="UniProtKB-KW"/>
</dbReference>
<dbReference type="InterPro" id="IPR010071">
    <property type="entry name" value="AA_adenyl_dom"/>
</dbReference>
<dbReference type="OrthoDB" id="9778383at2"/>
<proteinExistence type="inferred from homology"/>
<dbReference type="InterPro" id="IPR036736">
    <property type="entry name" value="ACP-like_sf"/>
</dbReference>
<dbReference type="Pfam" id="PF00668">
    <property type="entry name" value="Condensation"/>
    <property type="match status" value="2"/>
</dbReference>
<dbReference type="InterPro" id="IPR029063">
    <property type="entry name" value="SAM-dependent_MTases_sf"/>
</dbReference>
<protein>
    <submittedName>
        <fullName evidence="9">Amino acid adenylation domain-containing protein</fullName>
    </submittedName>
</protein>
<comment type="similarity">
    <text evidence="3">Belongs to the ATP-dependent AMP-binding enzyme family.</text>
</comment>
<accession>A0A3E3K1F4</accession>
<dbReference type="Pfam" id="PF13489">
    <property type="entry name" value="Methyltransf_23"/>
    <property type="match status" value="1"/>
</dbReference>
<dbReference type="GO" id="GO:0017000">
    <property type="term" value="P:antibiotic biosynthetic process"/>
    <property type="evidence" value="ECO:0007669"/>
    <property type="project" value="UniProtKB-KW"/>
</dbReference>
<dbReference type="Gene3D" id="1.10.1200.10">
    <property type="entry name" value="ACP-like"/>
    <property type="match status" value="3"/>
</dbReference>
<dbReference type="NCBIfam" id="TIGR01733">
    <property type="entry name" value="AA-adenyl-dom"/>
    <property type="match status" value="2"/>
</dbReference>
<evidence type="ECO:0000313" key="10">
    <source>
        <dbReference type="Proteomes" id="UP000261080"/>
    </source>
</evidence>
<dbReference type="SUPFAM" id="SSF47336">
    <property type="entry name" value="ACP-like"/>
    <property type="match status" value="3"/>
</dbReference>
<dbReference type="GO" id="GO:0044550">
    <property type="term" value="P:secondary metabolite biosynthetic process"/>
    <property type="evidence" value="ECO:0007669"/>
    <property type="project" value="TreeGrafter"/>
</dbReference>
<evidence type="ECO:0000256" key="2">
    <source>
        <dbReference type="ARBA" id="ARBA00004924"/>
    </source>
</evidence>